<keyword evidence="2" id="KW-0614">Plasmid</keyword>
<evidence type="ECO:0000256" key="1">
    <source>
        <dbReference type="SAM" id="MobiDB-lite"/>
    </source>
</evidence>
<accession>A0ABD7D7R6</accession>
<proteinExistence type="predicted"/>
<evidence type="ECO:0000313" key="2">
    <source>
        <dbReference type="EMBL" id="QRV39071.1"/>
    </source>
</evidence>
<name>A0ABD7D7R6_9ACTN</name>
<feature type="compositionally biased region" description="Basic residues" evidence="1">
    <location>
        <begin position="48"/>
        <end position="57"/>
    </location>
</feature>
<protein>
    <submittedName>
        <fullName evidence="2">Uncharacterized protein</fullName>
    </submittedName>
</protein>
<dbReference type="AlphaFoldDB" id="A0ABD7D7R6"/>
<evidence type="ECO:0000313" key="3">
    <source>
        <dbReference type="Proteomes" id="UP000623926"/>
    </source>
</evidence>
<dbReference type="EMBL" id="CP070247">
    <property type="protein sequence ID" value="QRV39071.1"/>
    <property type="molecule type" value="Genomic_DNA"/>
</dbReference>
<reference evidence="2 3" key="1">
    <citation type="submission" date="2021-02" db="EMBL/GenBank/DDBJ databases">
        <title>FDA dAtabase for Regulatory Grade micrObial Sequences (FDA-ARGOS): Supporting development and validation of Infectious Disease Dx tests.</title>
        <authorList>
            <person name="Sproer C."/>
            <person name="Gronow S."/>
            <person name="Severitt S."/>
            <person name="Schroder I."/>
            <person name="Tallon L."/>
            <person name="Sadzewicz L."/>
            <person name="Zhao X."/>
            <person name="Boylan J."/>
            <person name="Ott S."/>
            <person name="Bowen H."/>
            <person name="Vavikolanu K."/>
            <person name="Mehta A."/>
            <person name="Aluvathingal J."/>
            <person name="Nadendla S."/>
            <person name="Lowell S."/>
            <person name="Myers T."/>
            <person name="Yan Y."/>
            <person name="Sichtig H."/>
        </authorList>
    </citation>
    <scope>NUCLEOTIDE SEQUENCE [LARGE SCALE GENOMIC DNA]</scope>
    <source>
        <strain evidence="2 3">FDAARGOS_1212</strain>
        <plasmid evidence="2 3">unnamed3</plasmid>
    </source>
</reference>
<dbReference type="RefSeq" id="WP_205030109.1">
    <property type="nucleotide sequence ID" value="NZ_CP070247.1"/>
</dbReference>
<geneLocation type="plasmid" evidence="2 3">
    <name>unnamed3</name>
</geneLocation>
<feature type="region of interest" description="Disordered" evidence="1">
    <location>
        <begin position="45"/>
        <end position="69"/>
    </location>
</feature>
<gene>
    <name evidence="2" type="ORF">I6J42_33805</name>
</gene>
<organism evidence="2 3">
    <name type="scientific">Streptomyces californicus</name>
    <dbReference type="NCBI Taxonomy" id="67351"/>
    <lineage>
        <taxon>Bacteria</taxon>
        <taxon>Bacillati</taxon>
        <taxon>Actinomycetota</taxon>
        <taxon>Actinomycetes</taxon>
        <taxon>Kitasatosporales</taxon>
        <taxon>Streptomycetaceae</taxon>
        <taxon>Streptomyces</taxon>
    </lineage>
</organism>
<sequence length="170" mass="19367">MTRDFNDDAPRRIGDANDLVRARKRNADERIYMVTTNLVIDAQEKRPGRVHRRHARSTHPALRSPRSRSWDSQIARWTRRSSVRSSTSSVTLRLSGAAPVSEVAMRRMASSLRQTYEDVEKAKATADEVMWCAIAAELDAGHALQLDAAATIGFSRDHILRRSKKYRTRH</sequence>
<dbReference type="Proteomes" id="UP000623926">
    <property type="component" value="Plasmid unnamed3"/>
</dbReference>